<feature type="coiled-coil region" evidence="3">
    <location>
        <begin position="638"/>
        <end position="667"/>
    </location>
</feature>
<feature type="compositionally biased region" description="Basic and acidic residues" evidence="4">
    <location>
        <begin position="234"/>
        <end position="257"/>
    </location>
</feature>
<feature type="region of interest" description="Disordered" evidence="4">
    <location>
        <begin position="204"/>
        <end position="603"/>
    </location>
</feature>
<reference evidence="7" key="2">
    <citation type="journal article" date="2017" name="Plant J.">
        <title>Araport11: a complete reannotation of the Arabidopsis thaliana reference genome.</title>
        <authorList>
            <person name="Cheng C.Y."/>
            <person name="Krishnakumar V."/>
            <person name="Chan A.P."/>
            <person name="Thibaud-Nissen F."/>
            <person name="Schobel S."/>
            <person name="Town C.D."/>
        </authorList>
    </citation>
    <scope>GENOME REANNOTATION</scope>
    <source>
        <strain evidence="7">cv. Columbia</strain>
    </source>
</reference>
<dbReference type="AlphaFoldDB" id="F4IKF3"/>
<keyword evidence="8 9" id="KW-1267">Proteomics identification</keyword>
<dbReference type="InterPro" id="IPR013256">
    <property type="entry name" value="Chromatin_SPT2"/>
</dbReference>
<comment type="similarity">
    <text evidence="1">Belongs to the SPT2 family.</text>
</comment>
<keyword evidence="2 3" id="KW-0175">Coiled coil</keyword>
<dbReference type="Proteomes" id="UP000006548">
    <property type="component" value="Chromosome 2"/>
</dbReference>
<feature type="compositionally biased region" description="Polar residues" evidence="4">
    <location>
        <begin position="321"/>
        <end position="406"/>
    </location>
</feature>
<feature type="compositionally biased region" description="Acidic residues" evidence="4">
    <location>
        <begin position="116"/>
        <end position="139"/>
    </location>
</feature>
<dbReference type="eggNOG" id="ENOG502QRJX">
    <property type="taxonomic scope" value="Eukaryota"/>
</dbReference>
<dbReference type="PANTHER" id="PTHR22691">
    <property type="entry name" value="YEAST SPT2-RELATED"/>
    <property type="match status" value="1"/>
</dbReference>
<dbReference type="EMBL" id="CP002685">
    <property type="protein sequence ID" value="AEC07343.1"/>
    <property type="molecule type" value="Genomic_DNA"/>
</dbReference>
<feature type="compositionally biased region" description="Polar residues" evidence="4">
    <location>
        <begin position="277"/>
        <end position="303"/>
    </location>
</feature>
<feature type="compositionally biased region" description="Low complexity" evidence="4">
    <location>
        <begin position="407"/>
        <end position="432"/>
    </location>
</feature>
<accession>F4IKF3</accession>
<feature type="compositionally biased region" description="Polar residues" evidence="4">
    <location>
        <begin position="447"/>
        <end position="465"/>
    </location>
</feature>
<proteinExistence type="evidence at protein level"/>
<dbReference type="STRING" id="3702.F4IKF3"/>
<reference evidence="6 7" key="1">
    <citation type="journal article" date="1999" name="Nature">
        <title>Sequence and analysis of chromosome 2 of the plant Arabidopsis thaliana.</title>
        <authorList>
            <person name="Lin X."/>
            <person name="Kaul S."/>
            <person name="Rounsley S."/>
            <person name="Shea T.P."/>
            <person name="Benito M.I."/>
            <person name="Town C.D."/>
            <person name="Fujii C.Y."/>
            <person name="Mason T."/>
            <person name="Bowman C.L."/>
            <person name="Barnstead M."/>
            <person name="Feldblyum T.V."/>
            <person name="Buell C.R."/>
            <person name="Ketchum K.A."/>
            <person name="Lee J."/>
            <person name="Ronning C.M."/>
            <person name="Koo H.L."/>
            <person name="Moffat K.S."/>
            <person name="Cronin L.A."/>
            <person name="Shen M."/>
            <person name="Pai G."/>
            <person name="Van Aken S."/>
            <person name="Umayam L."/>
            <person name="Tallon L.J."/>
            <person name="Gill J.E."/>
            <person name="Adams M.D."/>
            <person name="Carrera A.J."/>
            <person name="Creasy T.H."/>
            <person name="Goodman H.M."/>
            <person name="Somerville C.R."/>
            <person name="Copenhaver G.P."/>
            <person name="Preuss D."/>
            <person name="Nierman W.C."/>
            <person name="White O."/>
            <person name="Eisen J.A."/>
            <person name="Salzberg S.L."/>
            <person name="Fraser C.M."/>
            <person name="Venter J.C."/>
        </authorList>
    </citation>
    <scope>NUCLEOTIDE SEQUENCE [LARGE SCALE GENOMIC DNA]</scope>
    <source>
        <strain evidence="7">cv. Columbia</strain>
    </source>
</reference>
<dbReference type="InParanoid" id="F4IKF3"/>
<feature type="compositionally biased region" description="Basic and acidic residues" evidence="4">
    <location>
        <begin position="140"/>
        <end position="157"/>
    </location>
</feature>
<dbReference type="GO" id="GO:0003677">
    <property type="term" value="F:DNA binding"/>
    <property type="evidence" value="ECO:0000318"/>
    <property type="project" value="GO_Central"/>
</dbReference>
<sequence>MQVRTFERRNNKMAHNSKRPNFASGSLDFLPLPLYSPQNLGAQREHPFPLLLYPFLSLRSFLSSLRSILSSPSQSFVLSSPSDSSDIFDFSSFHRFQVKSRLSGNEIDFDLDEEAGYDDYYSGDEDEYEDEEEEDEEPPKEELEFLESRQKLKESIRKKMGNGSANAQSSQERRRKLPYNDFGSFFGPSRPVISSRVIQESKSLLENELRKMSNSSQTKKRPVPTNGSGSKNVSQEKRPKVVNEVRRKVETLKDTRDYSFLFSDDAELPVPKKESLSRSGSFPNSEARSAQLSSRPKQSSGINGRTAHSPHREEKRPVSANGHSRPSSSGSQMNHSRPSSSGSKMNHSRPATSGSQMPNSRPASSGSQMQSRAVSGSGRPASSGSQMQNSRPQNSRPASAGSQMQQRPASSGSQRPASSGSQRPASSGSQRPGSSTNRQAPMRPPGSGSTMNGQSANRNGQLNSRSDSRRSAPAKVPVDHRKQMSSSNGVGPGRSATNARPLPSKSSLERKPSISAGKSSLQSPQRPSSSRPMSSDPRQRVVEQRKVSRDMATPRMIPKQSAPTSKHQMMSKPALKRPPSRDIDHERRLLKKKKPARSEDQEAFDMLRQLLPPKRFSRYDDDDINMEAGFEDIQKEERRSARIAREEDERELKLLEEEERRERLKKNRKLSR</sequence>
<evidence type="ECO:0000256" key="1">
    <source>
        <dbReference type="ARBA" id="ARBA00006461"/>
    </source>
</evidence>
<evidence type="ECO:0000256" key="3">
    <source>
        <dbReference type="SAM" id="Coils"/>
    </source>
</evidence>
<dbReference type="TAIR" id="AT2G22720"/>
<dbReference type="GO" id="GO:0005730">
    <property type="term" value="C:nucleolus"/>
    <property type="evidence" value="ECO:0000318"/>
    <property type="project" value="GO_Central"/>
</dbReference>
<gene>
    <name evidence="5 6" type="ordered locus">At2g22720</name>
    <name evidence="6" type="ORF">T9I22.16</name>
    <name evidence="6" type="ORF">T9I22_16</name>
</gene>
<dbReference type="ExpressionAtlas" id="F4IKF3">
    <property type="expression patterns" value="baseline and differential"/>
</dbReference>
<evidence type="ECO:0000313" key="6">
    <source>
        <dbReference type="EMBL" id="AEC07343.1"/>
    </source>
</evidence>
<evidence type="ECO:0007829" key="8">
    <source>
        <dbReference type="PeptideAtlas" id="F4IKF3"/>
    </source>
</evidence>
<dbReference type="SMART" id="SM00784">
    <property type="entry name" value="SPT2"/>
    <property type="match status" value="1"/>
</dbReference>
<dbReference type="Pfam" id="PF08243">
    <property type="entry name" value="SPT2"/>
    <property type="match status" value="1"/>
</dbReference>
<evidence type="ECO:0000313" key="5">
    <source>
        <dbReference type="Araport" id="AT2G22720"/>
    </source>
</evidence>
<dbReference type="SMR" id="F4IKF3"/>
<dbReference type="GO" id="GO:0006334">
    <property type="term" value="P:nucleosome assembly"/>
    <property type="evidence" value="ECO:0000318"/>
    <property type="project" value="GO_Central"/>
</dbReference>
<evidence type="ECO:0000256" key="4">
    <source>
        <dbReference type="SAM" id="MobiDB-lite"/>
    </source>
</evidence>
<dbReference type="Araport" id="AT2G22720"/>
<dbReference type="PaxDb" id="3702-AT2G22720.2"/>
<organism evidence="6 7">
    <name type="scientific">Arabidopsis thaliana</name>
    <name type="common">Mouse-ear cress</name>
    <dbReference type="NCBI Taxonomy" id="3702"/>
    <lineage>
        <taxon>Eukaryota</taxon>
        <taxon>Viridiplantae</taxon>
        <taxon>Streptophyta</taxon>
        <taxon>Embryophyta</taxon>
        <taxon>Tracheophyta</taxon>
        <taxon>Spermatophyta</taxon>
        <taxon>Magnoliopsida</taxon>
        <taxon>eudicotyledons</taxon>
        <taxon>Gunneridae</taxon>
        <taxon>Pentapetalae</taxon>
        <taxon>rosids</taxon>
        <taxon>malvids</taxon>
        <taxon>Brassicales</taxon>
        <taxon>Brassicaceae</taxon>
        <taxon>Camelineae</taxon>
        <taxon>Arabidopsis</taxon>
    </lineage>
</organism>
<dbReference type="GO" id="GO:0006360">
    <property type="term" value="P:transcription by RNA polymerase I"/>
    <property type="evidence" value="ECO:0000318"/>
    <property type="project" value="GO_Central"/>
</dbReference>
<feature type="compositionally biased region" description="Low complexity" evidence="4">
    <location>
        <begin position="519"/>
        <end position="536"/>
    </location>
</feature>
<evidence type="ECO:0000313" key="7">
    <source>
        <dbReference type="Proteomes" id="UP000006548"/>
    </source>
</evidence>
<dbReference type="ProteomicsDB" id="205890"/>
<keyword evidence="7" id="KW-1185">Reference proteome</keyword>
<feature type="compositionally biased region" description="Basic and acidic residues" evidence="4">
    <location>
        <begin position="537"/>
        <end position="549"/>
    </location>
</feature>
<dbReference type="FunCoup" id="F4IKF3">
    <property type="interactions" value="1260"/>
</dbReference>
<evidence type="ECO:0000256" key="2">
    <source>
        <dbReference type="ARBA" id="ARBA00023054"/>
    </source>
</evidence>
<dbReference type="GeneID" id="816802"/>
<dbReference type="PANTHER" id="PTHR22691:SF13">
    <property type="entry name" value="SPT2 CHROMATIN PROTEIN"/>
    <property type="match status" value="1"/>
</dbReference>
<dbReference type="GO" id="GO:0042393">
    <property type="term" value="F:histone binding"/>
    <property type="evidence" value="ECO:0000318"/>
    <property type="project" value="GO_Central"/>
</dbReference>
<evidence type="ECO:0007829" key="9">
    <source>
        <dbReference type="ProteomicsDB" id="F4IKF3"/>
    </source>
</evidence>
<name>F4IKF3_ARATH</name>
<protein>
    <submittedName>
        <fullName evidence="6">SPT2 chromatin protein</fullName>
    </submittedName>
</protein>
<feature type="region of interest" description="Disordered" evidence="4">
    <location>
        <begin position="116"/>
        <end position="190"/>
    </location>
</feature>
<dbReference type="PhylomeDB" id="F4IKF3"/>